<comment type="cofactor">
    <cofactor evidence="7">
        <name>heme</name>
        <dbReference type="ChEBI" id="CHEBI:30413"/>
    </cofactor>
</comment>
<evidence type="ECO:0000313" key="9">
    <source>
        <dbReference type="EMBL" id="ACY17971.1"/>
    </source>
</evidence>
<keyword evidence="3 7" id="KW-0479">Metal-binding</keyword>
<evidence type="ECO:0000256" key="7">
    <source>
        <dbReference type="PIRSR" id="PIRSR602401-1"/>
    </source>
</evidence>
<dbReference type="EMBL" id="CP001804">
    <property type="protein sequence ID" value="ACY17971.1"/>
    <property type="molecule type" value="Genomic_DNA"/>
</dbReference>
<keyword evidence="4 8" id="KW-0560">Oxidoreductase</keyword>
<dbReference type="AlphaFoldDB" id="D0LZJ2"/>
<dbReference type="OrthoDB" id="9764248at2"/>
<dbReference type="GO" id="GO:0020037">
    <property type="term" value="F:heme binding"/>
    <property type="evidence" value="ECO:0007669"/>
    <property type="project" value="InterPro"/>
</dbReference>
<dbReference type="InterPro" id="IPR036396">
    <property type="entry name" value="Cyt_P450_sf"/>
</dbReference>
<dbReference type="GO" id="GO:0016705">
    <property type="term" value="F:oxidoreductase activity, acting on paired donors, with incorporation or reduction of molecular oxygen"/>
    <property type="evidence" value="ECO:0007669"/>
    <property type="project" value="InterPro"/>
</dbReference>
<evidence type="ECO:0000256" key="8">
    <source>
        <dbReference type="RuleBase" id="RU000461"/>
    </source>
</evidence>
<dbReference type="PRINTS" id="PR00463">
    <property type="entry name" value="EP450I"/>
</dbReference>
<dbReference type="PRINTS" id="PR00385">
    <property type="entry name" value="P450"/>
</dbReference>
<keyword evidence="10" id="KW-1185">Reference proteome</keyword>
<dbReference type="CDD" id="cd11053">
    <property type="entry name" value="CYP110-like"/>
    <property type="match status" value="1"/>
</dbReference>
<dbReference type="InterPro" id="IPR017972">
    <property type="entry name" value="Cyt_P450_CS"/>
</dbReference>
<evidence type="ECO:0000256" key="3">
    <source>
        <dbReference type="ARBA" id="ARBA00022723"/>
    </source>
</evidence>
<dbReference type="STRING" id="502025.Hoch_5488"/>
<dbReference type="InterPro" id="IPR050196">
    <property type="entry name" value="Cytochrome_P450_Monoox"/>
</dbReference>
<dbReference type="SUPFAM" id="SSF48264">
    <property type="entry name" value="Cytochrome P450"/>
    <property type="match status" value="1"/>
</dbReference>
<keyword evidence="6 8" id="KW-0503">Monooxygenase</keyword>
<evidence type="ECO:0000256" key="1">
    <source>
        <dbReference type="ARBA" id="ARBA00010617"/>
    </source>
</evidence>
<keyword evidence="5 7" id="KW-0408">Iron</keyword>
<dbReference type="GO" id="GO:0005506">
    <property type="term" value="F:iron ion binding"/>
    <property type="evidence" value="ECO:0007669"/>
    <property type="project" value="InterPro"/>
</dbReference>
<proteinExistence type="inferred from homology"/>
<dbReference type="Pfam" id="PF00067">
    <property type="entry name" value="p450"/>
    <property type="match status" value="1"/>
</dbReference>
<dbReference type="InterPro" id="IPR001128">
    <property type="entry name" value="Cyt_P450"/>
</dbReference>
<organism evidence="9 10">
    <name type="scientific">Haliangium ochraceum (strain DSM 14365 / JCM 11303 / SMP-2)</name>
    <dbReference type="NCBI Taxonomy" id="502025"/>
    <lineage>
        <taxon>Bacteria</taxon>
        <taxon>Pseudomonadati</taxon>
        <taxon>Myxococcota</taxon>
        <taxon>Polyangia</taxon>
        <taxon>Haliangiales</taxon>
        <taxon>Kofleriaceae</taxon>
        <taxon>Haliangium</taxon>
    </lineage>
</organism>
<evidence type="ECO:0000256" key="5">
    <source>
        <dbReference type="ARBA" id="ARBA00023004"/>
    </source>
</evidence>
<dbReference type="Gene3D" id="1.10.630.10">
    <property type="entry name" value="Cytochrome P450"/>
    <property type="match status" value="1"/>
</dbReference>
<comment type="similarity">
    <text evidence="1 8">Belongs to the cytochrome P450 family.</text>
</comment>
<sequence>MSTLPPGPSGKLRPTYRLLTKPRTAIPAWSARYGDPFTLKSLTGHVVVTGNPEGNRAIFSADPDTFDTFAANALEPFVGQYSMLLLSGEVHRRHRKLLMPPFHGERMRAYAAVMAEVARRKLREAGAGPVRAIEVAQEISIDVIVRAIFGIHDDDRAAELCDAVRRAMGALHPALAFMPFLQRRFGGIGPYARMRRYLDYSDSLVAEQMKRARTQPGDDILSLMLAARDDEGQPMSEVEILDELRTLVFAGHETTALLLAWGIDFIHRHPAVLKRLLAEIDQVDDSADDAAERYAQLPYLDAVCKETLRLQPPVLEVLRTLRVPFELCGYTVPPGMGVAASVQLTHSRPDLYPEPEAFRPERFLERKFSPFEYFPFGGGNRRCIGAAFSSFEAKVVLATLLANWQVRLLDPEPPVPVRASVVITPKGGVPIELTSRQRPN</sequence>
<feature type="binding site" description="axial binding residue" evidence="7">
    <location>
        <position position="383"/>
    </location>
    <ligand>
        <name>heme</name>
        <dbReference type="ChEBI" id="CHEBI:30413"/>
    </ligand>
    <ligandPart>
        <name>Fe</name>
        <dbReference type="ChEBI" id="CHEBI:18248"/>
    </ligandPart>
</feature>
<dbReference type="PANTHER" id="PTHR24291:SF50">
    <property type="entry name" value="BIFUNCTIONAL ALBAFLAVENONE MONOOXYGENASE_TERPENE SYNTHASE"/>
    <property type="match status" value="1"/>
</dbReference>
<dbReference type="eggNOG" id="COG2124">
    <property type="taxonomic scope" value="Bacteria"/>
</dbReference>
<keyword evidence="2 7" id="KW-0349">Heme</keyword>
<name>D0LZJ2_HALO1</name>
<gene>
    <name evidence="9" type="ordered locus">Hoch_5488</name>
</gene>
<dbReference type="InterPro" id="IPR002401">
    <property type="entry name" value="Cyt_P450_E_grp-I"/>
</dbReference>
<dbReference type="PROSITE" id="PS00086">
    <property type="entry name" value="CYTOCHROME_P450"/>
    <property type="match status" value="1"/>
</dbReference>
<dbReference type="KEGG" id="hoh:Hoch_5488"/>
<evidence type="ECO:0000256" key="6">
    <source>
        <dbReference type="ARBA" id="ARBA00023033"/>
    </source>
</evidence>
<dbReference type="GO" id="GO:0004497">
    <property type="term" value="F:monooxygenase activity"/>
    <property type="evidence" value="ECO:0007669"/>
    <property type="project" value="UniProtKB-KW"/>
</dbReference>
<evidence type="ECO:0000256" key="4">
    <source>
        <dbReference type="ARBA" id="ARBA00023002"/>
    </source>
</evidence>
<evidence type="ECO:0000313" key="10">
    <source>
        <dbReference type="Proteomes" id="UP000001880"/>
    </source>
</evidence>
<dbReference type="RefSeq" id="WP_012830563.1">
    <property type="nucleotide sequence ID" value="NC_013440.1"/>
</dbReference>
<reference evidence="9 10" key="1">
    <citation type="journal article" date="2010" name="Stand. Genomic Sci.">
        <title>Complete genome sequence of Haliangium ochraceum type strain (SMP-2).</title>
        <authorList>
            <consortium name="US DOE Joint Genome Institute (JGI-PGF)"/>
            <person name="Ivanova N."/>
            <person name="Daum C."/>
            <person name="Lang E."/>
            <person name="Abt B."/>
            <person name="Kopitz M."/>
            <person name="Saunders E."/>
            <person name="Lapidus A."/>
            <person name="Lucas S."/>
            <person name="Glavina Del Rio T."/>
            <person name="Nolan M."/>
            <person name="Tice H."/>
            <person name="Copeland A."/>
            <person name="Cheng J.F."/>
            <person name="Chen F."/>
            <person name="Bruce D."/>
            <person name="Goodwin L."/>
            <person name="Pitluck S."/>
            <person name="Mavromatis K."/>
            <person name="Pati A."/>
            <person name="Mikhailova N."/>
            <person name="Chen A."/>
            <person name="Palaniappan K."/>
            <person name="Land M."/>
            <person name="Hauser L."/>
            <person name="Chang Y.J."/>
            <person name="Jeffries C.D."/>
            <person name="Detter J.C."/>
            <person name="Brettin T."/>
            <person name="Rohde M."/>
            <person name="Goker M."/>
            <person name="Bristow J."/>
            <person name="Markowitz V."/>
            <person name="Eisen J.A."/>
            <person name="Hugenholtz P."/>
            <person name="Kyrpides N.C."/>
            <person name="Klenk H.P."/>
        </authorList>
    </citation>
    <scope>NUCLEOTIDE SEQUENCE [LARGE SCALE GENOMIC DNA]</scope>
    <source>
        <strain evidence="10">DSM 14365 / CIP 107738 / JCM 11303 / AJ 13395 / SMP-2</strain>
    </source>
</reference>
<dbReference type="PANTHER" id="PTHR24291">
    <property type="entry name" value="CYTOCHROME P450 FAMILY 4"/>
    <property type="match status" value="1"/>
</dbReference>
<dbReference type="Proteomes" id="UP000001880">
    <property type="component" value="Chromosome"/>
</dbReference>
<protein>
    <submittedName>
        <fullName evidence="9">Cytochrome P450</fullName>
    </submittedName>
</protein>
<evidence type="ECO:0000256" key="2">
    <source>
        <dbReference type="ARBA" id="ARBA00022617"/>
    </source>
</evidence>
<accession>D0LZJ2</accession>
<dbReference type="HOGENOM" id="CLU_001570_5_1_7"/>